<evidence type="ECO:0000313" key="2">
    <source>
        <dbReference type="EMBL" id="VVC03812.1"/>
    </source>
</evidence>
<dbReference type="PANTHER" id="PTHR42924:SF3">
    <property type="entry name" value="POLYMERASE_HISTIDINOL PHOSPHATASE N-TERMINAL DOMAIN-CONTAINING PROTEIN"/>
    <property type="match status" value="1"/>
</dbReference>
<dbReference type="PANTHER" id="PTHR42924">
    <property type="entry name" value="EXONUCLEASE"/>
    <property type="match status" value="1"/>
</dbReference>
<accession>A0A5E4LUS5</accession>
<dbReference type="GO" id="GO:0003887">
    <property type="term" value="F:DNA-directed DNA polymerase activity"/>
    <property type="evidence" value="ECO:0007669"/>
    <property type="project" value="UniProtKB-EC"/>
</dbReference>
<dbReference type="InterPro" id="IPR016195">
    <property type="entry name" value="Pol/histidinol_Pase-like"/>
</dbReference>
<dbReference type="InterPro" id="IPR052018">
    <property type="entry name" value="PHP_domain"/>
</dbReference>
<comment type="caution">
    <text evidence="2">The sequence shown here is derived from an EMBL/GenBank/DDBJ whole genome shotgun (WGS) entry which is preliminary data.</text>
</comment>
<dbReference type="SUPFAM" id="SSF89550">
    <property type="entry name" value="PHP domain-like"/>
    <property type="match status" value="1"/>
</dbReference>
<dbReference type="SMART" id="SM00481">
    <property type="entry name" value="POLIIIAc"/>
    <property type="match status" value="1"/>
</dbReference>
<evidence type="ECO:0000313" key="3">
    <source>
        <dbReference type="Proteomes" id="UP000789941"/>
    </source>
</evidence>
<sequence>MIDLHTHTNASDGSLTLEQLVEHAKSVGLKAIAITDHDCVLSAAKIPKTKSKFEVIPGVELSIYDHQLGYLDIHLIGLYINPKNPGLVKRLDQLQKEREAQKKATVAKLNELGYKITFDEVKKKADGSVGRPHIAKVLLEKYPNDFSSISDVFSKLLGRGKKAYLDRDIGFSLKEAIELVHGAGGLAFLAHPFLYPYDSKKLVSDFKKLGGDGLETFYDYITNRSEVKLTEKENIAMIVQAEHLAMDFDLLECGGSDFHGQSKGQQLGIFCAPDEVLGLIKEAISYSR</sequence>
<dbReference type="EC" id="2.7.7.7" evidence="2"/>
<protein>
    <submittedName>
        <fullName evidence="2">DNA polymerase III PolC-type</fullName>
        <ecNumber evidence="2">2.7.7.7</ecNumber>
    </submittedName>
</protein>
<dbReference type="Gene3D" id="3.20.20.140">
    <property type="entry name" value="Metal-dependent hydrolases"/>
    <property type="match status" value="1"/>
</dbReference>
<dbReference type="Gene3D" id="1.10.150.650">
    <property type="match status" value="1"/>
</dbReference>
<dbReference type="EMBL" id="CABMJJ010000009">
    <property type="protein sequence ID" value="VVC03812.1"/>
    <property type="molecule type" value="Genomic_DNA"/>
</dbReference>
<dbReference type="Proteomes" id="UP000789941">
    <property type="component" value="Unassembled WGS sequence"/>
</dbReference>
<proteinExistence type="predicted"/>
<dbReference type="GO" id="GO:0035312">
    <property type="term" value="F:5'-3' DNA exonuclease activity"/>
    <property type="evidence" value="ECO:0007669"/>
    <property type="project" value="TreeGrafter"/>
</dbReference>
<gene>
    <name evidence="2" type="primary">polC_1</name>
    <name evidence="2" type="ORF">LFW2832_00553</name>
</gene>
<dbReference type="GO" id="GO:0004534">
    <property type="term" value="F:5'-3' RNA exonuclease activity"/>
    <property type="evidence" value="ECO:0007669"/>
    <property type="project" value="TreeGrafter"/>
</dbReference>
<reference evidence="2 3" key="1">
    <citation type="submission" date="2019-08" db="EMBL/GenBank/DDBJ databases">
        <authorList>
            <person name="Vazquez-Campos X."/>
        </authorList>
    </citation>
    <scope>NUCLEOTIDE SEQUENCE [LARGE SCALE GENOMIC DNA]</scope>
    <source>
        <strain evidence="2">LFW-283_2</strain>
    </source>
</reference>
<organism evidence="2 3">
    <name type="scientific">Candidatus Bilamarchaeum dharawalense</name>
    <dbReference type="NCBI Taxonomy" id="2885759"/>
    <lineage>
        <taxon>Archaea</taxon>
        <taxon>Candidatus Micrarchaeota</taxon>
        <taxon>Candidatus Micrarchaeia</taxon>
        <taxon>Candidatus Anstonellales</taxon>
        <taxon>Candidatus Bilamarchaeaceae</taxon>
        <taxon>Candidatus Bilamarchaeum</taxon>
    </lineage>
</organism>
<keyword evidence="2" id="KW-0548">Nucleotidyltransferase</keyword>
<dbReference type="InterPro" id="IPR004013">
    <property type="entry name" value="PHP_dom"/>
</dbReference>
<dbReference type="Pfam" id="PF02811">
    <property type="entry name" value="PHP"/>
    <property type="match status" value="1"/>
</dbReference>
<feature type="domain" description="Polymerase/histidinol phosphatase N-terminal" evidence="1">
    <location>
        <begin position="2"/>
        <end position="65"/>
    </location>
</feature>
<dbReference type="CDD" id="cd07438">
    <property type="entry name" value="PHP_HisPPase_AMP"/>
    <property type="match status" value="1"/>
</dbReference>
<evidence type="ECO:0000259" key="1">
    <source>
        <dbReference type="SMART" id="SM00481"/>
    </source>
</evidence>
<keyword evidence="2" id="KW-0808">Transferase</keyword>
<dbReference type="AlphaFoldDB" id="A0A5E4LUS5"/>
<dbReference type="InterPro" id="IPR003141">
    <property type="entry name" value="Pol/His_phosphatase_N"/>
</dbReference>
<name>A0A5E4LUS5_9ARCH</name>